<evidence type="ECO:0000256" key="6">
    <source>
        <dbReference type="ARBA" id="ARBA00023242"/>
    </source>
</evidence>
<dbReference type="Proteomes" id="UP000490939">
    <property type="component" value="Unassembled WGS sequence"/>
</dbReference>
<dbReference type="Gene3D" id="3.30.40.10">
    <property type="entry name" value="Zinc/RING finger domain, C3HC4 (zinc finger)"/>
    <property type="match status" value="2"/>
</dbReference>
<evidence type="ECO:0000256" key="4">
    <source>
        <dbReference type="ARBA" id="ARBA00022771"/>
    </source>
</evidence>
<keyword evidence="4 8" id="KW-0863">Zinc-finger</keyword>
<protein>
    <recommendedName>
        <fullName evidence="11">RING-type domain-containing protein</fullName>
    </recommendedName>
</protein>
<keyword evidence="6 7" id="KW-0539">Nucleus</keyword>
<keyword evidence="5" id="KW-0862">Zinc</keyword>
<evidence type="ECO:0000256" key="7">
    <source>
        <dbReference type="PIRNR" id="PIRNR023577"/>
    </source>
</evidence>
<evidence type="ECO:0000256" key="5">
    <source>
        <dbReference type="ARBA" id="ARBA00022833"/>
    </source>
</evidence>
<dbReference type="Pfam" id="PF15906">
    <property type="entry name" value="zf-NOSIP"/>
    <property type="match status" value="1"/>
</dbReference>
<proteinExistence type="inferred from homology"/>
<evidence type="ECO:0000256" key="8">
    <source>
        <dbReference type="PROSITE-ProRule" id="PRU00175"/>
    </source>
</evidence>
<dbReference type="AlphaFoldDB" id="A0A8H3VLM9"/>
<dbReference type="InterPro" id="IPR031790">
    <property type="entry name" value="Znf-NOSIP"/>
</dbReference>
<dbReference type="GO" id="GO:0061630">
    <property type="term" value="F:ubiquitin protein ligase activity"/>
    <property type="evidence" value="ECO:0007669"/>
    <property type="project" value="InterPro"/>
</dbReference>
<dbReference type="InterPro" id="IPR001841">
    <property type="entry name" value="Znf_RING"/>
</dbReference>
<dbReference type="EMBL" id="WNWQ01000001">
    <property type="protein sequence ID" value="KAE9986097.1"/>
    <property type="molecule type" value="Genomic_DNA"/>
</dbReference>
<evidence type="ECO:0000313" key="12">
    <source>
        <dbReference type="EMBL" id="KAE9970797.1"/>
    </source>
</evidence>
<name>A0A8H3VLM9_VENIN</name>
<dbReference type="FunFam" id="3.30.40.10:FF:000673">
    <property type="entry name" value="RING finger domain protein, putative"/>
    <property type="match status" value="1"/>
</dbReference>
<evidence type="ECO:0000256" key="3">
    <source>
        <dbReference type="ARBA" id="ARBA00022723"/>
    </source>
</evidence>
<dbReference type="GO" id="GO:0005634">
    <property type="term" value="C:nucleus"/>
    <property type="evidence" value="ECO:0007669"/>
    <property type="project" value="UniProtKB-SubCell"/>
</dbReference>
<comment type="caution">
    <text evidence="14">The sequence shown here is derived from an EMBL/GenBank/DDBJ whole genome shotgun (WGS) entry which is preliminary data.</text>
</comment>
<dbReference type="SUPFAM" id="SSF57850">
    <property type="entry name" value="RING/U-box"/>
    <property type="match status" value="2"/>
</dbReference>
<gene>
    <name evidence="13" type="ORF">BLS_000030</name>
    <name evidence="14" type="ORF">EG327_011616</name>
    <name evidence="12" type="ORF">EG328_006062</name>
</gene>
<accession>A0A8H3VLM9</accession>
<comment type="subcellular location">
    <subcellularLocation>
        <location evidence="1 7">Nucleus</location>
    </subcellularLocation>
</comment>
<feature type="coiled-coil region" evidence="9">
    <location>
        <begin position="65"/>
        <end position="111"/>
    </location>
</feature>
<dbReference type="PANTHER" id="PTHR13063">
    <property type="entry name" value="ENOS INTERACTING PROTEIN"/>
    <property type="match status" value="1"/>
</dbReference>
<feature type="region of interest" description="Disordered" evidence="10">
    <location>
        <begin position="211"/>
        <end position="231"/>
    </location>
</feature>
<evidence type="ECO:0000313" key="13">
    <source>
        <dbReference type="EMBL" id="KAE9986097.1"/>
    </source>
</evidence>
<evidence type="ECO:0000313" key="14">
    <source>
        <dbReference type="EMBL" id="KAE9991454.1"/>
    </source>
</evidence>
<dbReference type="Proteomes" id="UP000447873">
    <property type="component" value="Unassembled WGS sequence"/>
</dbReference>
<dbReference type="GO" id="GO:0008270">
    <property type="term" value="F:zinc ion binding"/>
    <property type="evidence" value="ECO:0007669"/>
    <property type="project" value="UniProtKB-KW"/>
</dbReference>
<dbReference type="PROSITE" id="PS00518">
    <property type="entry name" value="ZF_RING_1"/>
    <property type="match status" value="1"/>
</dbReference>
<sequence length="383" mass="42515">MVAHSKRNTSLAFFTAYERSLLSTAWGSQRTRLSRDSFLPFGSCSLCLIPARDPVACPNGDIFCKECAMSNILAQRQEIKRLEKEMERRKEDELEVESREEEEVRERAVREFELVQLGIESKVGGNGNKKIIGREGGKIQIEEDEVHSDPAKKGTKRKFELDETELLRIAKEDRTKYRKELDDEKKAAAQNLPSFWVPGHEVDAATANPHTHAAPTKLSPLCPSSSEHSPHKLSLKTLTPIKFTQETDTTTKKTALTCPACRKALSNSTHAVMAIPCGHVLCKPCVDKFMKPVMTPDPHNPEVEHSVLRCFVCEIDLTGEEQEGTSTKVGEGGEKEKKKKKKNKRDKESGGAKPGLVDLKSEGTGFASGGNNLVKKKGVVFQC</sequence>
<dbReference type="InterPro" id="IPR016818">
    <property type="entry name" value="NOSIP"/>
</dbReference>
<comment type="similarity">
    <text evidence="2 7">Belongs to the NOSIP family.</text>
</comment>
<feature type="region of interest" description="Disordered" evidence="10">
    <location>
        <begin position="323"/>
        <end position="372"/>
    </location>
</feature>
<evidence type="ECO:0000313" key="16">
    <source>
        <dbReference type="Proteomes" id="UP000490939"/>
    </source>
</evidence>
<evidence type="ECO:0000259" key="11">
    <source>
        <dbReference type="PROSITE" id="PS50089"/>
    </source>
</evidence>
<keyword evidence="9" id="KW-0175">Coiled coil</keyword>
<evidence type="ECO:0000313" key="15">
    <source>
        <dbReference type="Proteomes" id="UP000447873"/>
    </source>
</evidence>
<evidence type="ECO:0000256" key="10">
    <source>
        <dbReference type="SAM" id="MobiDB-lite"/>
    </source>
</evidence>
<dbReference type="Pfam" id="PF13445">
    <property type="entry name" value="zf-RING_UBOX"/>
    <property type="match status" value="1"/>
</dbReference>
<dbReference type="EMBL" id="WNWS01000320">
    <property type="protein sequence ID" value="KAE9970797.1"/>
    <property type="molecule type" value="Genomic_DNA"/>
</dbReference>
<dbReference type="InterPro" id="IPR027370">
    <property type="entry name" value="Znf-RING_euk"/>
</dbReference>
<keyword evidence="16" id="KW-1185">Reference proteome</keyword>
<dbReference type="InterPro" id="IPR017907">
    <property type="entry name" value="Znf_RING_CS"/>
</dbReference>
<feature type="domain" description="RING-type" evidence="11">
    <location>
        <begin position="258"/>
        <end position="314"/>
    </location>
</feature>
<dbReference type="Proteomes" id="UP000433883">
    <property type="component" value="Unassembled WGS sequence"/>
</dbReference>
<keyword evidence="3" id="KW-0479">Metal-binding</keyword>
<dbReference type="PROSITE" id="PS50089">
    <property type="entry name" value="ZF_RING_2"/>
    <property type="match status" value="1"/>
</dbReference>
<evidence type="ECO:0000256" key="9">
    <source>
        <dbReference type="SAM" id="Coils"/>
    </source>
</evidence>
<dbReference type="OrthoDB" id="116827at2759"/>
<dbReference type="EMBL" id="WNWR01000094">
    <property type="protein sequence ID" value="KAE9991454.1"/>
    <property type="molecule type" value="Genomic_DNA"/>
</dbReference>
<dbReference type="InterPro" id="IPR013083">
    <property type="entry name" value="Znf_RING/FYVE/PHD"/>
</dbReference>
<organism evidence="14 16">
    <name type="scientific">Venturia inaequalis</name>
    <name type="common">Apple scab fungus</name>
    <dbReference type="NCBI Taxonomy" id="5025"/>
    <lineage>
        <taxon>Eukaryota</taxon>
        <taxon>Fungi</taxon>
        <taxon>Dikarya</taxon>
        <taxon>Ascomycota</taxon>
        <taxon>Pezizomycotina</taxon>
        <taxon>Dothideomycetes</taxon>
        <taxon>Pleosporomycetidae</taxon>
        <taxon>Venturiales</taxon>
        <taxon>Venturiaceae</taxon>
        <taxon>Venturia</taxon>
    </lineage>
</organism>
<dbReference type="PANTHER" id="PTHR13063:SF10">
    <property type="entry name" value="NITRIC OXIDE SYNTHASE-INTERACTING PROTEIN"/>
    <property type="match status" value="1"/>
</dbReference>
<reference evidence="14 16" key="1">
    <citation type="submission" date="2019-07" db="EMBL/GenBank/DDBJ databases">
        <title>Venturia inaequalis Genome Resource.</title>
        <authorList>
            <person name="Lichtner F.J."/>
        </authorList>
    </citation>
    <scope>NUCLEOTIDE SEQUENCE [LARGE SCALE GENOMIC DNA]</scope>
    <source>
        <strain evidence="12 15">120213</strain>
        <strain evidence="13">Bline_iso_100314</strain>
        <strain evidence="14 16">DMI_063113</strain>
    </source>
</reference>
<dbReference type="PIRSF" id="PIRSF023577">
    <property type="entry name" value="ENOS_interacting"/>
    <property type="match status" value="1"/>
</dbReference>
<evidence type="ECO:0000256" key="2">
    <source>
        <dbReference type="ARBA" id="ARBA00008126"/>
    </source>
</evidence>
<evidence type="ECO:0000256" key="1">
    <source>
        <dbReference type="ARBA" id="ARBA00004123"/>
    </source>
</evidence>